<sequence>MKTIVSFLLLSLVFPVDVLSEPAPYFFFGSKTLANNSYVNVSPVGDHDSGRNSVQCRTDVGTCCSDTEGNYRADWYFPNGTKVKFVEFGDDIFESRGAQRVDLRRRENAVSLTGGMYRCDIPTARNGNRSIYVGLYPSSEGKLLTGKQR</sequence>
<comment type="caution">
    <text evidence="2">The sequence shown here is derived from an EMBL/GenBank/DDBJ whole genome shotgun (WGS) entry which is preliminary data.</text>
</comment>
<evidence type="ECO:0000313" key="3">
    <source>
        <dbReference type="Proteomes" id="UP001174909"/>
    </source>
</evidence>
<organism evidence="2 3">
    <name type="scientific">Geodia barretti</name>
    <name type="common">Barrett's horny sponge</name>
    <dbReference type="NCBI Taxonomy" id="519541"/>
    <lineage>
        <taxon>Eukaryota</taxon>
        <taxon>Metazoa</taxon>
        <taxon>Porifera</taxon>
        <taxon>Demospongiae</taxon>
        <taxon>Heteroscleromorpha</taxon>
        <taxon>Tetractinellida</taxon>
        <taxon>Astrophorina</taxon>
        <taxon>Geodiidae</taxon>
        <taxon>Geodia</taxon>
    </lineage>
</organism>
<dbReference type="Proteomes" id="UP001174909">
    <property type="component" value="Unassembled WGS sequence"/>
</dbReference>
<evidence type="ECO:0000313" key="2">
    <source>
        <dbReference type="EMBL" id="CAI8034395.1"/>
    </source>
</evidence>
<proteinExistence type="predicted"/>
<feature type="chain" id="PRO_5041328802" description="Ig-like domain-containing protein" evidence="1">
    <location>
        <begin position="21"/>
        <end position="149"/>
    </location>
</feature>
<dbReference type="AlphaFoldDB" id="A0AA35SQI1"/>
<evidence type="ECO:0000256" key="1">
    <source>
        <dbReference type="SAM" id="SignalP"/>
    </source>
</evidence>
<dbReference type="EMBL" id="CASHTH010002730">
    <property type="protein sequence ID" value="CAI8034395.1"/>
    <property type="molecule type" value="Genomic_DNA"/>
</dbReference>
<protein>
    <recommendedName>
        <fullName evidence="4">Ig-like domain-containing protein</fullName>
    </recommendedName>
</protein>
<accession>A0AA35SQI1</accession>
<keyword evidence="1" id="KW-0732">Signal</keyword>
<evidence type="ECO:0008006" key="4">
    <source>
        <dbReference type="Google" id="ProtNLM"/>
    </source>
</evidence>
<reference evidence="2" key="1">
    <citation type="submission" date="2023-03" db="EMBL/GenBank/DDBJ databases">
        <authorList>
            <person name="Steffen K."/>
            <person name="Cardenas P."/>
        </authorList>
    </citation>
    <scope>NUCLEOTIDE SEQUENCE</scope>
</reference>
<keyword evidence="3" id="KW-1185">Reference proteome</keyword>
<name>A0AA35SQI1_GEOBA</name>
<feature type="signal peptide" evidence="1">
    <location>
        <begin position="1"/>
        <end position="20"/>
    </location>
</feature>
<gene>
    <name evidence="2" type="ORF">GBAR_LOCUS19374</name>
</gene>